<dbReference type="SUPFAM" id="SSF56784">
    <property type="entry name" value="HAD-like"/>
    <property type="match status" value="1"/>
</dbReference>
<dbReference type="Gene3D" id="1.10.150.240">
    <property type="entry name" value="Putative phosphatase, domain 2"/>
    <property type="match status" value="1"/>
</dbReference>
<gene>
    <name evidence="1" type="ORF">H3V53_05065</name>
</gene>
<dbReference type="InterPro" id="IPR036412">
    <property type="entry name" value="HAD-like_sf"/>
</dbReference>
<dbReference type="RefSeq" id="WP_336597015.1">
    <property type="nucleotide sequence ID" value="NZ_JACFYJ010000005.1"/>
</dbReference>
<sequence>MTSSIKLVLFDMEGVLSHYDRAARTQRMAQLTGKSPDAVRHAIWDSGLEARADSGQIGDDAYLRELGDMLGCTVSRDDWLTARHASITPNLDTLAVARRVAARRAIAVLTNNCHLVTDYIAYLNPPVAQLFGARVFASAAFGAAKPAARAYLGCVARLGVDASDTLFIDDSEANVAGAMAAGLRAYRFVSAEALSEELARFDLL</sequence>
<proteinExistence type="predicted"/>
<name>A0ABU8IM61_9BURK</name>
<keyword evidence="2" id="KW-1185">Reference proteome</keyword>
<organism evidence="1 2">
    <name type="scientific">Paraburkholderia bengalensis</name>
    <dbReference type="NCBI Taxonomy" id="2747562"/>
    <lineage>
        <taxon>Bacteria</taxon>
        <taxon>Pseudomonadati</taxon>
        <taxon>Pseudomonadota</taxon>
        <taxon>Betaproteobacteria</taxon>
        <taxon>Burkholderiales</taxon>
        <taxon>Burkholderiaceae</taxon>
        <taxon>Paraburkholderia</taxon>
    </lineage>
</organism>
<dbReference type="InterPro" id="IPR023198">
    <property type="entry name" value="PGP-like_dom2"/>
</dbReference>
<reference evidence="1 2" key="1">
    <citation type="journal article" date="2022" name="Arch. Microbiol.">
        <title>Paraburkholderia bengalensis sp. nov. isolated from roots of Oryza sativa, IR64.</title>
        <authorList>
            <person name="Nag P."/>
            <person name="Mondal N."/>
            <person name="Sarkar J."/>
            <person name="Das S."/>
        </authorList>
    </citation>
    <scope>NUCLEOTIDE SEQUENCE [LARGE SCALE GENOMIC DNA]</scope>
    <source>
        <strain evidence="1 2">IR64_4_BI</strain>
    </source>
</reference>
<dbReference type="NCBIfam" id="TIGR01509">
    <property type="entry name" value="HAD-SF-IA-v3"/>
    <property type="match status" value="1"/>
</dbReference>
<dbReference type="GO" id="GO:0016787">
    <property type="term" value="F:hydrolase activity"/>
    <property type="evidence" value="ECO:0007669"/>
    <property type="project" value="UniProtKB-KW"/>
</dbReference>
<keyword evidence="1" id="KW-0378">Hydrolase</keyword>
<dbReference type="PANTHER" id="PTHR43611:SF3">
    <property type="entry name" value="FLAVIN MONONUCLEOTIDE HYDROLASE 1, CHLOROPLATIC"/>
    <property type="match status" value="1"/>
</dbReference>
<dbReference type="InterPro" id="IPR006439">
    <property type="entry name" value="HAD-SF_hydro_IA"/>
</dbReference>
<dbReference type="PANTHER" id="PTHR43611">
    <property type="entry name" value="ALPHA-D-GLUCOSE 1-PHOSPHATE PHOSPHATASE"/>
    <property type="match status" value="1"/>
</dbReference>
<accession>A0ABU8IM61</accession>
<dbReference type="EMBL" id="JACFYJ010000005">
    <property type="protein sequence ID" value="MEI5996596.1"/>
    <property type="molecule type" value="Genomic_DNA"/>
</dbReference>
<protein>
    <submittedName>
        <fullName evidence="1">HAD-IA family hydrolase</fullName>
    </submittedName>
</protein>
<dbReference type="Pfam" id="PF00702">
    <property type="entry name" value="Hydrolase"/>
    <property type="match status" value="1"/>
</dbReference>
<dbReference type="InterPro" id="IPR023214">
    <property type="entry name" value="HAD_sf"/>
</dbReference>
<dbReference type="Proteomes" id="UP001386437">
    <property type="component" value="Unassembled WGS sequence"/>
</dbReference>
<dbReference type="Gene3D" id="3.40.50.1000">
    <property type="entry name" value="HAD superfamily/HAD-like"/>
    <property type="match status" value="1"/>
</dbReference>
<evidence type="ECO:0000313" key="2">
    <source>
        <dbReference type="Proteomes" id="UP001386437"/>
    </source>
</evidence>
<comment type="caution">
    <text evidence="1">The sequence shown here is derived from an EMBL/GenBank/DDBJ whole genome shotgun (WGS) entry which is preliminary data.</text>
</comment>
<evidence type="ECO:0000313" key="1">
    <source>
        <dbReference type="EMBL" id="MEI5996596.1"/>
    </source>
</evidence>